<keyword evidence="1" id="KW-1133">Transmembrane helix</keyword>
<gene>
    <name evidence="2" type="ORF">HHX48_13210</name>
</gene>
<keyword evidence="3" id="KW-1185">Reference proteome</keyword>
<comment type="caution">
    <text evidence="2">The sequence shown here is derived from an EMBL/GenBank/DDBJ whole genome shotgun (WGS) entry which is preliminary data.</text>
</comment>
<dbReference type="EMBL" id="JABBXD010000008">
    <property type="protein sequence ID" value="MBD3586700.1"/>
    <property type="molecule type" value="Genomic_DNA"/>
</dbReference>
<evidence type="ECO:0008006" key="4">
    <source>
        <dbReference type="Google" id="ProtNLM"/>
    </source>
</evidence>
<protein>
    <recommendedName>
        <fullName evidence="4">YcxB-like protein domain-containing protein</fullName>
    </recommendedName>
</protein>
<accession>A0ABR8LRE1</accession>
<keyword evidence="1" id="KW-0472">Membrane</keyword>
<dbReference type="Proteomes" id="UP000624419">
    <property type="component" value="Unassembled WGS sequence"/>
</dbReference>
<reference evidence="2 3" key="1">
    <citation type="submission" date="2020-04" db="EMBL/GenBank/DDBJ databases">
        <title>Salinimonas sp. HHU 13199.</title>
        <authorList>
            <person name="Cui X."/>
            <person name="Zhang D."/>
        </authorList>
    </citation>
    <scope>NUCLEOTIDE SEQUENCE [LARGE SCALE GENOMIC DNA]</scope>
    <source>
        <strain evidence="2 3">HHU 13199</strain>
    </source>
</reference>
<sequence length="137" mass="15281">MFKIKPQLHLVTLNRLLPIFAGAIALAGFTYFIGVSDAFFYGTLLTLILLAALSSLLALFEPFLSQVSICKDNISYITSYGGEIEVKLDHIDYERSVWDKKGLLIVDSLGNNVFLSYALFSKPDVEKVYAFISENSE</sequence>
<evidence type="ECO:0000313" key="2">
    <source>
        <dbReference type="EMBL" id="MBD3586700.1"/>
    </source>
</evidence>
<evidence type="ECO:0000256" key="1">
    <source>
        <dbReference type="SAM" id="Phobius"/>
    </source>
</evidence>
<evidence type="ECO:0000313" key="3">
    <source>
        <dbReference type="Proteomes" id="UP000624419"/>
    </source>
</evidence>
<organism evidence="2 3">
    <name type="scientific">Salinimonas profundi</name>
    <dbReference type="NCBI Taxonomy" id="2729140"/>
    <lineage>
        <taxon>Bacteria</taxon>
        <taxon>Pseudomonadati</taxon>
        <taxon>Pseudomonadota</taxon>
        <taxon>Gammaproteobacteria</taxon>
        <taxon>Alteromonadales</taxon>
        <taxon>Alteromonadaceae</taxon>
        <taxon>Alteromonas/Salinimonas group</taxon>
        <taxon>Salinimonas</taxon>
    </lineage>
</organism>
<dbReference type="RefSeq" id="WP_191025879.1">
    <property type="nucleotide sequence ID" value="NZ_JABBXD010000008.1"/>
</dbReference>
<feature type="transmembrane region" description="Helical" evidence="1">
    <location>
        <begin position="12"/>
        <end position="33"/>
    </location>
</feature>
<keyword evidence="1" id="KW-0812">Transmembrane</keyword>
<name>A0ABR8LRE1_9ALTE</name>
<proteinExistence type="predicted"/>
<feature type="transmembrane region" description="Helical" evidence="1">
    <location>
        <begin position="39"/>
        <end position="60"/>
    </location>
</feature>